<evidence type="ECO:0000256" key="2">
    <source>
        <dbReference type="ARBA" id="ARBA00022525"/>
    </source>
</evidence>
<dbReference type="SMART" id="SM00912">
    <property type="entry name" value="Haemagg_act"/>
    <property type="match status" value="1"/>
</dbReference>
<evidence type="ECO:0000256" key="4">
    <source>
        <dbReference type="SAM" id="MobiDB-lite"/>
    </source>
</evidence>
<evidence type="ECO:0000259" key="6">
    <source>
        <dbReference type="SMART" id="SM00912"/>
    </source>
</evidence>
<comment type="subcellular location">
    <subcellularLocation>
        <location evidence="1">Secreted</location>
    </subcellularLocation>
</comment>
<evidence type="ECO:0000256" key="3">
    <source>
        <dbReference type="ARBA" id="ARBA00022729"/>
    </source>
</evidence>
<accession>A0ABU5DHW7</accession>
<feature type="domain" description="Filamentous haemagglutinin FhaB/tRNA nuclease CdiA-like TPS" evidence="6">
    <location>
        <begin position="31"/>
        <end position="143"/>
    </location>
</feature>
<keyword evidence="2" id="KW-0964">Secreted</keyword>
<dbReference type="Pfam" id="PF05860">
    <property type="entry name" value="TPS"/>
    <property type="match status" value="1"/>
</dbReference>
<organism evidence="7 8">
    <name type="scientific">Roseateles agri</name>
    <dbReference type="NCBI Taxonomy" id="3098619"/>
    <lineage>
        <taxon>Bacteria</taxon>
        <taxon>Pseudomonadati</taxon>
        <taxon>Pseudomonadota</taxon>
        <taxon>Betaproteobacteria</taxon>
        <taxon>Burkholderiales</taxon>
        <taxon>Sphaerotilaceae</taxon>
        <taxon>Roseateles</taxon>
    </lineage>
</organism>
<dbReference type="InterPro" id="IPR013425">
    <property type="entry name" value="Autotrns_rpt"/>
</dbReference>
<dbReference type="InterPro" id="IPR012334">
    <property type="entry name" value="Pectin_lyas_fold"/>
</dbReference>
<gene>
    <name evidence="7" type="ORF">SNE35_15275</name>
</gene>
<dbReference type="SUPFAM" id="SSF51126">
    <property type="entry name" value="Pectin lyase-like"/>
    <property type="match status" value="3"/>
</dbReference>
<evidence type="ECO:0000313" key="8">
    <source>
        <dbReference type="Proteomes" id="UP001285263"/>
    </source>
</evidence>
<dbReference type="NCBIfam" id="TIGR02601">
    <property type="entry name" value="autotrns_rpt"/>
    <property type="match status" value="5"/>
</dbReference>
<sequence>MKLRMNRQTTRRPRLKLLALAACLVGAPGLSFATPQGGTVVYGQATLQSRPNGLDIQQGTSKAIIDWNSFSVASGEIVRIDQPSASAVLLNRVIGDNPSTILGQIQANGRVFLLNPRGILLGAGSRIDTGSFLASTLNLSNEDFLAGRIQLDAGAATPGLLQADGAISAPGGTIALVSPQLTVTGTLEAQRVGLAAASSVRVDVEGDGLIFFDVRNDNLAARLQMLGTLKADGGTAELRAQARAGFADTVLNMDGIVQARSLGVKNGKVVIDGGSDGVTSIAGRVDVSGSGAGEHGGSATILGDKLALSGSIDANGMAGGGSIELGGGFHGEGTEHNASKTWVTSTARLTADALDKGDGGTVVVWSEDATNYYGQLSARGGPQGGNGGSAEVSGRQFLNFVGDADLLAPLGRTGSLLLDPLNLTIGSVANLDGTAPPANDLTGNTVNWFDFNGVNSQITAATVQARLANADLLLEATNNITVSTAINVASGSHSLTLQAGNNIAVSTPISVKGDLVLSANHTFTSNGGSAASGTGGISFTGTASLAGANITLEGTGAMALPAITATGGAISVTTTGNITQTGALSVGAQNSSFTTTGSGATITLGGANLFGANSVAFNSGGLTTVSADRLNIGQSEVGALSATATGTTGIGQSGAITIHGASSFIASAAGATITLPGANVFGANAVSFTSAGLTTVWADQLNFGLTDVGSLSATATGAVGIGQGAGITIHGASSFTANTTTGAAIALGGTNAFGANAVRFNSDGATTVSADQLNFGLTNVGSLAATATGSTGIGQTDAITIHGASSFNAPAITLSGTNAFGANAVRFSSSGATSVSADQLNFDLTNVGSLSATATGTTGIGQTGAITIHGASSFDAAAIMLSGANAFGANAVRFTSGGATTVSADQLNFDTSNVGSLTASGTTSIGQTGAITIHGASSFSAATITLSGANVFGANAVAFTSSGTTTVSADQLNFDTSQIGTTLQATTTSGGISESGAVTTGASGSNFSVAAGQSIDLSTQANSLAGLASGGDTFTTHGDLALRNVGGIQVPAAATNLPGKLVLTSDTGSISQVAAFSVGADGSTFTTSATNQTITLTQANLLNGHTVSLNTNTSNSADSASLTAEAIKLADSNVGGPLILTANTGAITQTAALTLHTDGSRFTTSGTNQAILLTQDNVFNGKTVELHSSGDTTIKADAIKLAASTIGGKLMATATGGDITETGAIQLGADGSSFGASGAIDLSTSTNLFGTHDLAFTSGGNVAVKSATLKLAASNIGGKLTATATGGDITETGVIQLGAGSSSFGASGAIDLSTSTNQFGTHDVAFTSGGNVAVKSDSLTFDASTIGGKLTATATGGNIAETGVIQLGANGSTFGASGSIDLSTSTNVFGGFDTVFSSSGATKVSADRLNFGTSNVGSLVATATGTTGISQTGAITIHGDSSFTANGTGATIALSGNNAFGTNAVAFASNRTTTINADALKFATSQIGTTLQATTTSGGISESGGVTTGASGSSFTVAAGQSIDLSTQANSLAGLAAGGDTFTTHGDLALRNVGSIQMPAAATSLPGKLVLISDTGSISQLGAFSVGADGSTFTTSAANQAITLTQANLLNGHTVSLNTSGGNASLTADAIKLAASDVDGQLTLSANTGAITQTAALTLRADGSKFTTTGTNQAILLTQANVFNGKTIELHSSGDTSVKADAIKLAASTVGGKLTATATAGSITETGAIQLGADGSSFSASGAIDLSTSTNLFGTHDLAFTSGGNVAVKSATLKLAASNIGGKLTATATGGDITETGVIQLGSDGSSFGASGAIDLSTSTNQFGTHDVAFSSGGNVAVKSDSLTLAASTIGGKLTATAVSGAIAQTGALSLGADGSLFTTSGAGRAIALTQANLFGGKSIAFSTNGGDVSVKADVLYFGASTIGGKLVANATAGNIGQAGTLSVGADGSSLTASQAIALTLANQFGGHTVALNSGGDTVLTADAFGLAGGTIGGKLTAIASTGSIGQTGALTLGADGSSFSAAQDISLTAANVLNGKTVTLSSGGDSALTGDAIVLAASSVGGKLVLDASTGGITQTGALTLGADGSSFSAAQAIVLDQVGNVFGGKSLALASGGDVTLAGDAITLGTSSIGGKLVVNASGAITQTAALTLNADGNSFTGSSITLDQANVLNGKTIALNTAGDATLAGDHILLSASTIGGALNLQAAGSIAQGGTLTIGGLSTLSSAGTAATVVLTDTANQYGSGVQLSGTTPFQSATLSGTGTLTVGGNAVLLNLSGDGPLVLTGGSYTTLNLASGRGISQLGAISVSGDLTLTATGSAPLDANLGTADNDLNTARLAAGGPGFGSVSLRDVDTRADGLVVSGDAAQLSLVALGGVTLAGGHYGTLGVETDGGNIGQSGALQVDGLSTLNAGSGDIVLDTVANDFATIALPAAAHVTLVDANDMTLTEAHVSDTLSVSLPGTAQFSGDFTGTALLVKQGSGVLIVGTGLGNLGGTDLQSGTLVLSGASAHLGPGTLTLGPAGTLELRDGADFSNALLADGGLIRGASGSSRIDGALTLGADTIFEVGSGASLQLAGAVAETGGARSLTKTGDGLLQLSGSDTRHGATLVNAGTLLADGALSANSALTLVTGTLLQLGADQTIGSLAGSGRVALGSFRLAAGADQSSTTFSGSIDGSGGLTKLGSGTLTLSGTNTQSGTTLLQAGTLVLAGGQAQADGTALDISTGATLNLAGDETIGALLGSGAVTLGDARLTVDTSVQDGAFAGSITGAAGGVTKAGTGTLTLSGTGDWRGETRVDAGRLLLAGVNALPVNTTLNVAAGASLSTGQALALSALNGAGTVELSNASTLLTIGAGGADSAFAGSITGSGGLAKTGTGTLLLSGTNSFTGAVAIDAGTLQLSGGAALADTAQVALAAGARLNLLADETIASLTGPGQAQLDNGARLALGGDGADSLFAGTLIGSGGLTKQGAGTLTLTGDNTYAGGTLIEAGTLQIGSGGANATSGSLGSGAVDDRGLLRFARSDAVSLDNAVTGSGGLELTQGQLTLGSTQNAYAGTTQVSGGALLTAGAERLPDASAVNVAAGATLTLAGNETIASLSADGAVTVNGNVTTAAGQRYGGGLIIASATPITLQAGGALEALQSSNQLGSQPLNISADSVQLMAPQDLTLGTVQLANGGQISAEHLTLQGTLTQTGGTLALVARAAPDAAKAEATPTAVIPLTDKSLAFAETTLTQGDGSILNIAEGATLTVSALGSINLNQESNQIAGGVQVLSGAAFNTAWSANVQGNVGIQSIVKLAGQQLNIAGSGIEADVIEISAAKLATTGSSVIAARLPYDNVAAGTTLSQPGLLLNLLPGAFDQGFSFGAGGDAGIHVSIGARSIGNRTDGPDSGFLTVRPLAGAQGSTAIFLLGPESGAGGYSLFHDGAGKSGEIPVFYNNVLPAVPQLTSALSSVTAVSESSRRDRFEEAVRTENVTVRLRSGVIAEVGPGRAATTGSGGVQAPPSCENSSCNP</sequence>
<dbReference type="EMBL" id="JAXCLA010000004">
    <property type="protein sequence ID" value="MDY0745881.1"/>
    <property type="molecule type" value="Genomic_DNA"/>
</dbReference>
<dbReference type="PANTHER" id="PTHR12338">
    <property type="entry name" value="AUTOTRANSPORTER"/>
    <property type="match status" value="1"/>
</dbReference>
<dbReference type="InterPro" id="IPR008638">
    <property type="entry name" value="FhaB/CdiA-like_TPS"/>
</dbReference>
<dbReference type="InterPro" id="IPR011050">
    <property type="entry name" value="Pectin_lyase_fold/virulence"/>
</dbReference>
<dbReference type="InterPro" id="IPR050909">
    <property type="entry name" value="Bact_Autotransporter_VF"/>
</dbReference>
<feature type="chain" id="PRO_5045136349" evidence="5">
    <location>
        <begin position="34"/>
        <end position="3513"/>
    </location>
</feature>
<dbReference type="Proteomes" id="UP001285263">
    <property type="component" value="Unassembled WGS sequence"/>
</dbReference>
<keyword evidence="8" id="KW-1185">Reference proteome</keyword>
<feature type="region of interest" description="Disordered" evidence="4">
    <location>
        <begin position="3489"/>
        <end position="3513"/>
    </location>
</feature>
<evidence type="ECO:0000256" key="1">
    <source>
        <dbReference type="ARBA" id="ARBA00004613"/>
    </source>
</evidence>
<evidence type="ECO:0000256" key="5">
    <source>
        <dbReference type="SAM" id="SignalP"/>
    </source>
</evidence>
<feature type="signal peptide" evidence="5">
    <location>
        <begin position="1"/>
        <end position="33"/>
    </location>
</feature>
<dbReference type="InterPro" id="IPR043709">
    <property type="entry name" value="DUF5649"/>
</dbReference>
<dbReference type="Gene3D" id="2.160.20.10">
    <property type="entry name" value="Single-stranded right-handed beta-helix, Pectin lyase-like"/>
    <property type="match status" value="1"/>
</dbReference>
<evidence type="ECO:0000313" key="7">
    <source>
        <dbReference type="EMBL" id="MDY0745881.1"/>
    </source>
</evidence>
<dbReference type="Gene3D" id="2.160.20.20">
    <property type="match status" value="2"/>
</dbReference>
<dbReference type="NCBIfam" id="TIGR01901">
    <property type="entry name" value="adhes_NPXG"/>
    <property type="match status" value="1"/>
</dbReference>
<dbReference type="PANTHER" id="PTHR12338:SF8">
    <property type="entry name" value="HEME_HEMOPEXIN-BINDING PROTEIN"/>
    <property type="match status" value="1"/>
</dbReference>
<dbReference type="Pfam" id="PF12951">
    <property type="entry name" value="PATR"/>
    <property type="match status" value="6"/>
</dbReference>
<reference evidence="7 8" key="1">
    <citation type="submission" date="2023-11" db="EMBL/GenBank/DDBJ databases">
        <title>Paucibacter sp. nov., isolated from fresh soil in Korea.</title>
        <authorList>
            <person name="Le N.T.T."/>
        </authorList>
    </citation>
    <scope>NUCLEOTIDE SEQUENCE [LARGE SCALE GENOMIC DNA]</scope>
    <source>
        <strain evidence="7 8">R3-3</strain>
    </source>
</reference>
<dbReference type="Pfam" id="PF18886">
    <property type="entry name" value="DUF5649"/>
    <property type="match status" value="24"/>
</dbReference>
<comment type="caution">
    <text evidence="7">The sequence shown here is derived from an EMBL/GenBank/DDBJ whole genome shotgun (WGS) entry which is preliminary data.</text>
</comment>
<keyword evidence="3 5" id="KW-0732">Signal</keyword>
<dbReference type="InterPro" id="IPR012332">
    <property type="entry name" value="Autotransporter_pectin_lyase_C"/>
</dbReference>
<protein>
    <submittedName>
        <fullName evidence="7">Autotransporter-associated beta strand repeat-containing protein</fullName>
    </submittedName>
</protein>
<proteinExistence type="predicted"/>
<name>A0ABU5DHW7_9BURK</name>